<evidence type="ECO:0000256" key="4">
    <source>
        <dbReference type="ARBA" id="ARBA00022989"/>
    </source>
</evidence>
<dbReference type="Proteomes" id="UP000548476">
    <property type="component" value="Unassembled WGS sequence"/>
</dbReference>
<evidence type="ECO:0000256" key="3">
    <source>
        <dbReference type="ARBA" id="ARBA00022692"/>
    </source>
</evidence>
<dbReference type="PANTHER" id="PTHR38459">
    <property type="entry name" value="PROPHAGE BACTOPRENOL-LINKED GLUCOSE TRANSLOCASE HOMOLOG"/>
    <property type="match status" value="1"/>
</dbReference>
<dbReference type="InterPro" id="IPR051401">
    <property type="entry name" value="GtrA_CellWall_Glycosyl"/>
</dbReference>
<feature type="transmembrane region" description="Helical" evidence="6">
    <location>
        <begin position="82"/>
        <end position="107"/>
    </location>
</feature>
<dbReference type="EMBL" id="JACHGT010000002">
    <property type="protein sequence ID" value="MBB6033271.1"/>
    <property type="molecule type" value="Genomic_DNA"/>
</dbReference>
<comment type="subcellular location">
    <subcellularLocation>
        <location evidence="1">Membrane</location>
        <topology evidence="1">Multi-pass membrane protein</topology>
    </subcellularLocation>
</comment>
<proteinExistence type="inferred from homology"/>
<keyword evidence="3 6" id="KW-0812">Transmembrane</keyword>
<dbReference type="RefSeq" id="WP_275414555.1">
    <property type="nucleotide sequence ID" value="NZ_BONT01000024.1"/>
</dbReference>
<evidence type="ECO:0000256" key="6">
    <source>
        <dbReference type="SAM" id="Phobius"/>
    </source>
</evidence>
<protein>
    <submittedName>
        <fullName evidence="8">Putative flippase GtrA</fullName>
    </submittedName>
</protein>
<evidence type="ECO:0000256" key="1">
    <source>
        <dbReference type="ARBA" id="ARBA00004141"/>
    </source>
</evidence>
<dbReference type="GO" id="GO:0000271">
    <property type="term" value="P:polysaccharide biosynthetic process"/>
    <property type="evidence" value="ECO:0007669"/>
    <property type="project" value="InterPro"/>
</dbReference>
<feature type="domain" description="GtrA/DPMS transmembrane" evidence="7">
    <location>
        <begin position="20"/>
        <end position="140"/>
    </location>
</feature>
<evidence type="ECO:0000259" key="7">
    <source>
        <dbReference type="Pfam" id="PF04138"/>
    </source>
</evidence>
<sequence>MRLLEKLPPKWRSLAEEIAKFGLIGGVNTVITFVVFNAFLGIGAIKATVISTVVATTASYFLNRHWTYRHLPKKALRREYVLFAFFNGVGMLIDAGFMGLATYGLGFDPKRDVLAYNIFKLGALGIGTIFRFWAYRTFVFGATKNGPAVTTAEDPAPVSPAPAGAAMVAPGGPVTPEAAEAVDDAFAEILAADALDETDTTTSQRLR</sequence>
<dbReference type="AlphaFoldDB" id="A0A841F879"/>
<evidence type="ECO:0000313" key="8">
    <source>
        <dbReference type="EMBL" id="MBB6033271.1"/>
    </source>
</evidence>
<comment type="caution">
    <text evidence="8">The sequence shown here is derived from an EMBL/GenBank/DDBJ whole genome shotgun (WGS) entry which is preliminary data.</text>
</comment>
<evidence type="ECO:0000256" key="5">
    <source>
        <dbReference type="ARBA" id="ARBA00023136"/>
    </source>
</evidence>
<feature type="transmembrane region" description="Helical" evidence="6">
    <location>
        <begin position="113"/>
        <end position="134"/>
    </location>
</feature>
<comment type="similarity">
    <text evidence="2">Belongs to the GtrA family.</text>
</comment>
<organism evidence="8 9">
    <name type="scientific">Phytomonospora endophytica</name>
    <dbReference type="NCBI Taxonomy" id="714109"/>
    <lineage>
        <taxon>Bacteria</taxon>
        <taxon>Bacillati</taxon>
        <taxon>Actinomycetota</taxon>
        <taxon>Actinomycetes</taxon>
        <taxon>Micromonosporales</taxon>
        <taxon>Micromonosporaceae</taxon>
        <taxon>Phytomonospora</taxon>
    </lineage>
</organism>
<name>A0A841F879_9ACTN</name>
<evidence type="ECO:0000256" key="2">
    <source>
        <dbReference type="ARBA" id="ARBA00009399"/>
    </source>
</evidence>
<evidence type="ECO:0000313" key="9">
    <source>
        <dbReference type="Proteomes" id="UP000548476"/>
    </source>
</evidence>
<keyword evidence="9" id="KW-1185">Reference proteome</keyword>
<keyword evidence="4 6" id="KW-1133">Transmembrane helix</keyword>
<dbReference type="InterPro" id="IPR007267">
    <property type="entry name" value="GtrA_DPMS_TM"/>
</dbReference>
<accession>A0A841F879</accession>
<feature type="transmembrane region" description="Helical" evidence="6">
    <location>
        <begin position="21"/>
        <end position="39"/>
    </location>
</feature>
<keyword evidence="5 6" id="KW-0472">Membrane</keyword>
<dbReference type="GO" id="GO:0005886">
    <property type="term" value="C:plasma membrane"/>
    <property type="evidence" value="ECO:0007669"/>
    <property type="project" value="TreeGrafter"/>
</dbReference>
<feature type="transmembrane region" description="Helical" evidence="6">
    <location>
        <begin position="45"/>
        <end position="62"/>
    </location>
</feature>
<dbReference type="PANTHER" id="PTHR38459:SF1">
    <property type="entry name" value="PROPHAGE BACTOPRENOL-LINKED GLUCOSE TRANSLOCASE HOMOLOG"/>
    <property type="match status" value="1"/>
</dbReference>
<reference evidence="8 9" key="1">
    <citation type="submission" date="2020-08" db="EMBL/GenBank/DDBJ databases">
        <title>Genomic Encyclopedia of Type Strains, Phase IV (KMG-IV): sequencing the most valuable type-strain genomes for metagenomic binning, comparative biology and taxonomic classification.</title>
        <authorList>
            <person name="Goeker M."/>
        </authorList>
    </citation>
    <scope>NUCLEOTIDE SEQUENCE [LARGE SCALE GENOMIC DNA]</scope>
    <source>
        <strain evidence="8 9">YIM 65646</strain>
    </source>
</reference>
<gene>
    <name evidence="8" type="ORF">HNR73_001118</name>
</gene>
<dbReference type="Pfam" id="PF04138">
    <property type="entry name" value="GtrA_DPMS_TM"/>
    <property type="match status" value="1"/>
</dbReference>